<comment type="caution">
    <text evidence="1">The sequence shown here is derived from an EMBL/GenBank/DDBJ whole genome shotgun (WGS) entry which is preliminary data.</text>
</comment>
<evidence type="ECO:0000313" key="2">
    <source>
        <dbReference type="Proteomes" id="UP001356427"/>
    </source>
</evidence>
<protein>
    <submittedName>
        <fullName evidence="1">Uncharacterized protein</fullName>
    </submittedName>
</protein>
<feature type="non-terminal residue" evidence="1">
    <location>
        <position position="1"/>
    </location>
</feature>
<dbReference type="EMBL" id="JAGTTL010000016">
    <property type="protein sequence ID" value="KAK6310660.1"/>
    <property type="molecule type" value="Genomic_DNA"/>
</dbReference>
<evidence type="ECO:0000313" key="1">
    <source>
        <dbReference type="EMBL" id="KAK6310660.1"/>
    </source>
</evidence>
<proteinExistence type="predicted"/>
<accession>A0AAN8LR48</accession>
<gene>
    <name evidence="1" type="ORF">J4Q44_G00187150</name>
</gene>
<dbReference type="AlphaFoldDB" id="A0AAN8LR48"/>
<reference evidence="1 2" key="1">
    <citation type="submission" date="2021-04" db="EMBL/GenBank/DDBJ databases">
        <authorList>
            <person name="De Guttry C."/>
            <person name="Zahm M."/>
            <person name="Klopp C."/>
            <person name="Cabau C."/>
            <person name="Louis A."/>
            <person name="Berthelot C."/>
            <person name="Parey E."/>
            <person name="Roest Crollius H."/>
            <person name="Montfort J."/>
            <person name="Robinson-Rechavi M."/>
            <person name="Bucao C."/>
            <person name="Bouchez O."/>
            <person name="Gislard M."/>
            <person name="Lluch J."/>
            <person name="Milhes M."/>
            <person name="Lampietro C."/>
            <person name="Lopez Roques C."/>
            <person name="Donnadieu C."/>
            <person name="Braasch I."/>
            <person name="Desvignes T."/>
            <person name="Postlethwait J."/>
            <person name="Bobe J."/>
            <person name="Wedekind C."/>
            <person name="Guiguen Y."/>
        </authorList>
    </citation>
    <scope>NUCLEOTIDE SEQUENCE [LARGE SCALE GENOMIC DNA]</scope>
    <source>
        <strain evidence="1">Cs_M1</strain>
        <tissue evidence="1">Blood</tissue>
    </source>
</reference>
<name>A0AAN8LR48_9TELE</name>
<organism evidence="1 2">
    <name type="scientific">Coregonus suidteri</name>
    <dbReference type="NCBI Taxonomy" id="861788"/>
    <lineage>
        <taxon>Eukaryota</taxon>
        <taxon>Metazoa</taxon>
        <taxon>Chordata</taxon>
        <taxon>Craniata</taxon>
        <taxon>Vertebrata</taxon>
        <taxon>Euteleostomi</taxon>
        <taxon>Actinopterygii</taxon>
        <taxon>Neopterygii</taxon>
        <taxon>Teleostei</taxon>
        <taxon>Protacanthopterygii</taxon>
        <taxon>Salmoniformes</taxon>
        <taxon>Salmonidae</taxon>
        <taxon>Coregoninae</taxon>
        <taxon>Coregonus</taxon>
    </lineage>
</organism>
<sequence>LGSILPRSGCEGRRTRAVLVLFHLISARSVHIKLLLQNCSPRTVFLKMLLRSFCMKTQRIWLIRSLLEHKQSDVKDDLKQ</sequence>
<dbReference type="Proteomes" id="UP001356427">
    <property type="component" value="Unassembled WGS sequence"/>
</dbReference>
<keyword evidence="2" id="KW-1185">Reference proteome</keyword>